<proteinExistence type="inferred from homology"/>
<dbReference type="GO" id="GO:0008270">
    <property type="term" value="F:zinc ion binding"/>
    <property type="evidence" value="ECO:0007669"/>
    <property type="project" value="TreeGrafter"/>
</dbReference>
<comment type="similarity">
    <text evidence="2">Belongs to the Fur family.</text>
</comment>
<evidence type="ECO:0000256" key="4">
    <source>
        <dbReference type="ARBA" id="ARBA00022491"/>
    </source>
</evidence>
<dbReference type="NCBIfam" id="NF045677">
    <property type="entry name" value="FeRespRegIrr"/>
    <property type="match status" value="1"/>
</dbReference>
<evidence type="ECO:0000256" key="8">
    <source>
        <dbReference type="ARBA" id="ARBA00023125"/>
    </source>
</evidence>
<dbReference type="GO" id="GO:0000976">
    <property type="term" value="F:transcription cis-regulatory region binding"/>
    <property type="evidence" value="ECO:0007669"/>
    <property type="project" value="TreeGrafter"/>
</dbReference>
<evidence type="ECO:0000313" key="10">
    <source>
        <dbReference type="EMBL" id="VBB69642.1"/>
    </source>
</evidence>
<dbReference type="PANTHER" id="PTHR33202">
    <property type="entry name" value="ZINC UPTAKE REGULATION PROTEIN"/>
    <property type="match status" value="1"/>
</dbReference>
<dbReference type="GO" id="GO:0003700">
    <property type="term" value="F:DNA-binding transcription factor activity"/>
    <property type="evidence" value="ECO:0007669"/>
    <property type="project" value="InterPro"/>
</dbReference>
<dbReference type="EMBL" id="LR026963">
    <property type="protein sequence ID" value="VBB69642.1"/>
    <property type="molecule type" value="Genomic_DNA"/>
</dbReference>
<evidence type="ECO:0000256" key="6">
    <source>
        <dbReference type="ARBA" id="ARBA00022833"/>
    </source>
</evidence>
<dbReference type="InterPro" id="IPR036388">
    <property type="entry name" value="WH-like_DNA-bd_sf"/>
</dbReference>
<accession>A0A484HCU7</accession>
<reference evidence="10" key="1">
    <citation type="submission" date="2018-10" db="EMBL/GenBank/DDBJ databases">
        <authorList>
            <person name="Gruber-Vodicka H."/>
            <person name="Jaeckle O."/>
        </authorList>
    </citation>
    <scope>NUCLEOTIDE SEQUENCE</scope>
</reference>
<comment type="subcellular location">
    <subcellularLocation>
        <location evidence="1">Cytoplasm</location>
    </subcellularLocation>
</comment>
<dbReference type="PANTHER" id="PTHR33202:SF7">
    <property type="entry name" value="FERRIC UPTAKE REGULATION PROTEIN"/>
    <property type="match status" value="1"/>
</dbReference>
<keyword evidence="3" id="KW-0963">Cytoplasm</keyword>
<evidence type="ECO:0000256" key="9">
    <source>
        <dbReference type="ARBA" id="ARBA00023163"/>
    </source>
</evidence>
<dbReference type="GO" id="GO:0005737">
    <property type="term" value="C:cytoplasm"/>
    <property type="evidence" value="ECO:0007669"/>
    <property type="project" value="UniProtKB-SubCell"/>
</dbReference>
<evidence type="ECO:0000256" key="2">
    <source>
        <dbReference type="ARBA" id="ARBA00007957"/>
    </source>
</evidence>
<keyword evidence="5" id="KW-0479">Metal-binding</keyword>
<dbReference type="CDD" id="cd07153">
    <property type="entry name" value="Fur_like"/>
    <property type="match status" value="1"/>
</dbReference>
<protein>
    <submittedName>
        <fullName evidence="10">Iron-responsive regulator Irr</fullName>
    </submittedName>
</protein>
<keyword evidence="8" id="KW-0238">DNA-binding</keyword>
<keyword evidence="7" id="KW-0805">Transcription regulation</keyword>
<evidence type="ECO:0000256" key="3">
    <source>
        <dbReference type="ARBA" id="ARBA00022490"/>
    </source>
</evidence>
<dbReference type="InterPro" id="IPR002481">
    <property type="entry name" value="FUR"/>
</dbReference>
<keyword evidence="9" id="KW-0804">Transcription</keyword>
<sequence>MVSAMNTQQCPHSYILDQLRLVGLRPTRQRLALARLLFERGGQHMTAEQLHGEALRAGVRVSLATIYNTLHQFTAAGLLREIVMDAGRSYFDTNITNHHHFFFEDSGRLEDIMDDITIMNMPCAPAGTVIRRVDVIVRLKG</sequence>
<evidence type="ECO:0000256" key="7">
    <source>
        <dbReference type="ARBA" id="ARBA00023015"/>
    </source>
</evidence>
<keyword evidence="4" id="KW-0678">Repressor</keyword>
<dbReference type="Gene3D" id="1.10.10.10">
    <property type="entry name" value="Winged helix-like DNA-binding domain superfamily/Winged helix DNA-binding domain"/>
    <property type="match status" value="1"/>
</dbReference>
<dbReference type="InterPro" id="IPR036390">
    <property type="entry name" value="WH_DNA-bd_sf"/>
</dbReference>
<dbReference type="Pfam" id="PF01475">
    <property type="entry name" value="FUR"/>
    <property type="match status" value="1"/>
</dbReference>
<evidence type="ECO:0000256" key="1">
    <source>
        <dbReference type="ARBA" id="ARBA00004496"/>
    </source>
</evidence>
<organism evidence="10">
    <name type="scientific">invertebrate metagenome</name>
    <dbReference type="NCBI Taxonomy" id="1711999"/>
    <lineage>
        <taxon>unclassified sequences</taxon>
        <taxon>metagenomes</taxon>
        <taxon>organismal metagenomes</taxon>
    </lineage>
</organism>
<dbReference type="AlphaFoldDB" id="A0A484HCU7"/>
<dbReference type="SUPFAM" id="SSF46785">
    <property type="entry name" value="Winged helix' DNA-binding domain"/>
    <property type="match status" value="1"/>
</dbReference>
<keyword evidence="6" id="KW-0862">Zinc</keyword>
<evidence type="ECO:0000256" key="5">
    <source>
        <dbReference type="ARBA" id="ARBA00022723"/>
    </source>
</evidence>
<dbReference type="NCBIfam" id="NF045678">
    <property type="entry name" value="TransRegIrrA"/>
    <property type="match status" value="1"/>
</dbReference>
<dbReference type="FunFam" id="1.10.10.10:FF:000007">
    <property type="entry name" value="Ferric uptake regulation protein"/>
    <property type="match status" value="1"/>
</dbReference>
<dbReference type="GO" id="GO:0045892">
    <property type="term" value="P:negative regulation of DNA-templated transcription"/>
    <property type="evidence" value="ECO:0007669"/>
    <property type="project" value="TreeGrafter"/>
</dbReference>
<name>A0A484HCU7_9ZZZZ</name>
<dbReference type="GO" id="GO:1900376">
    <property type="term" value="P:regulation of secondary metabolite biosynthetic process"/>
    <property type="evidence" value="ECO:0007669"/>
    <property type="project" value="TreeGrafter"/>
</dbReference>
<gene>
    <name evidence="10" type="ORF">RIEGSTA812A_PEG_1115</name>
</gene>